<evidence type="ECO:0000313" key="2">
    <source>
        <dbReference type="EMBL" id="CAL1383955.1"/>
    </source>
</evidence>
<name>A0AAV2EDH1_9ROSI</name>
<proteinExistence type="predicted"/>
<feature type="region of interest" description="Disordered" evidence="1">
    <location>
        <begin position="1"/>
        <end position="27"/>
    </location>
</feature>
<dbReference type="AlphaFoldDB" id="A0AAV2EDH1"/>
<organism evidence="2 3">
    <name type="scientific">Linum trigynum</name>
    <dbReference type="NCBI Taxonomy" id="586398"/>
    <lineage>
        <taxon>Eukaryota</taxon>
        <taxon>Viridiplantae</taxon>
        <taxon>Streptophyta</taxon>
        <taxon>Embryophyta</taxon>
        <taxon>Tracheophyta</taxon>
        <taxon>Spermatophyta</taxon>
        <taxon>Magnoliopsida</taxon>
        <taxon>eudicotyledons</taxon>
        <taxon>Gunneridae</taxon>
        <taxon>Pentapetalae</taxon>
        <taxon>rosids</taxon>
        <taxon>fabids</taxon>
        <taxon>Malpighiales</taxon>
        <taxon>Linaceae</taxon>
        <taxon>Linum</taxon>
    </lineage>
</organism>
<dbReference type="EMBL" id="OZ034817">
    <property type="protein sequence ID" value="CAL1383955.1"/>
    <property type="molecule type" value="Genomic_DNA"/>
</dbReference>
<dbReference type="Proteomes" id="UP001497516">
    <property type="component" value="Chromosome 4"/>
</dbReference>
<evidence type="ECO:0000313" key="3">
    <source>
        <dbReference type="Proteomes" id="UP001497516"/>
    </source>
</evidence>
<protein>
    <submittedName>
        <fullName evidence="2">Uncharacterized protein</fullName>
    </submittedName>
</protein>
<gene>
    <name evidence="2" type="ORF">LTRI10_LOCUS25193</name>
</gene>
<keyword evidence="3" id="KW-1185">Reference proteome</keyword>
<sequence length="103" mass="11629">MVKESVASATTAERLRDDLPAGHEVHESLANARDEAQKEAEAWDAKLSADLEAEWEKIKATVEKTCQERYEAECLNRDLAEYHKFEVGKNLQADIVIDTVMSH</sequence>
<feature type="compositionally biased region" description="Basic and acidic residues" evidence="1">
    <location>
        <begin position="13"/>
        <end position="27"/>
    </location>
</feature>
<accession>A0AAV2EDH1</accession>
<evidence type="ECO:0000256" key="1">
    <source>
        <dbReference type="SAM" id="MobiDB-lite"/>
    </source>
</evidence>
<reference evidence="2 3" key="1">
    <citation type="submission" date="2024-04" db="EMBL/GenBank/DDBJ databases">
        <authorList>
            <person name="Fracassetti M."/>
        </authorList>
    </citation>
    <scope>NUCLEOTIDE SEQUENCE [LARGE SCALE GENOMIC DNA]</scope>
</reference>